<reference evidence="1 2" key="1">
    <citation type="journal article" date="2019" name="Commun. Biol.">
        <title>The bagworm genome reveals a unique fibroin gene that provides high tensile strength.</title>
        <authorList>
            <person name="Kono N."/>
            <person name="Nakamura H."/>
            <person name="Ohtoshi R."/>
            <person name="Tomita M."/>
            <person name="Numata K."/>
            <person name="Arakawa K."/>
        </authorList>
    </citation>
    <scope>NUCLEOTIDE SEQUENCE [LARGE SCALE GENOMIC DNA]</scope>
</reference>
<organism evidence="1 2">
    <name type="scientific">Eumeta variegata</name>
    <name type="common">Bagworm moth</name>
    <name type="synonym">Eumeta japonica</name>
    <dbReference type="NCBI Taxonomy" id="151549"/>
    <lineage>
        <taxon>Eukaryota</taxon>
        <taxon>Metazoa</taxon>
        <taxon>Ecdysozoa</taxon>
        <taxon>Arthropoda</taxon>
        <taxon>Hexapoda</taxon>
        <taxon>Insecta</taxon>
        <taxon>Pterygota</taxon>
        <taxon>Neoptera</taxon>
        <taxon>Endopterygota</taxon>
        <taxon>Lepidoptera</taxon>
        <taxon>Glossata</taxon>
        <taxon>Ditrysia</taxon>
        <taxon>Tineoidea</taxon>
        <taxon>Psychidae</taxon>
        <taxon>Oiketicinae</taxon>
        <taxon>Eumeta</taxon>
    </lineage>
</organism>
<protein>
    <submittedName>
        <fullName evidence="1">Uncharacterized protein</fullName>
    </submittedName>
</protein>
<name>A0A4C1U6D2_EUMVA</name>
<comment type="caution">
    <text evidence="1">The sequence shown here is derived from an EMBL/GenBank/DDBJ whole genome shotgun (WGS) entry which is preliminary data.</text>
</comment>
<dbReference type="EMBL" id="BGZK01000134">
    <property type="protein sequence ID" value="GBP21933.1"/>
    <property type="molecule type" value="Genomic_DNA"/>
</dbReference>
<keyword evidence="2" id="KW-1185">Reference proteome</keyword>
<sequence length="244" mass="28187">MLEEVSKEVHEEPWTRGHFGLTKTLGKLGERYFMNNEKDEVDKVRQIVPCLLGERENQPSDLLSTILLHGLLEKFGILIASMRRSMRANKYIIKAIEVDSIFIYGLSRYYNSMARGQEFINNMALGSIRNEQLKQKIRDNGGKKCTKFRRESSNVESSNSFYVVYDVRELMNIGAADSALSIRNQGSQLRSQSYVTVQPRGSLSDMNRIKNDNRWKYQTKTGSSHNSQFQMLKRREGRATLERC</sequence>
<accession>A0A4C1U6D2</accession>
<dbReference type="Proteomes" id="UP000299102">
    <property type="component" value="Unassembled WGS sequence"/>
</dbReference>
<evidence type="ECO:0000313" key="1">
    <source>
        <dbReference type="EMBL" id="GBP21933.1"/>
    </source>
</evidence>
<dbReference type="AlphaFoldDB" id="A0A4C1U6D2"/>
<proteinExistence type="predicted"/>
<gene>
    <name evidence="1" type="ORF">EVAR_7146_1</name>
</gene>
<evidence type="ECO:0000313" key="2">
    <source>
        <dbReference type="Proteomes" id="UP000299102"/>
    </source>
</evidence>